<dbReference type="EMBL" id="GIIL01007910">
    <property type="protein sequence ID" value="NOV51636.1"/>
    <property type="molecule type" value="Transcribed_RNA"/>
</dbReference>
<evidence type="ECO:0000313" key="9">
    <source>
        <dbReference type="EMBL" id="NOV51636.1"/>
    </source>
</evidence>
<dbReference type="InterPro" id="IPR039797">
    <property type="entry name" value="Pecanex"/>
</dbReference>
<evidence type="ECO:0000256" key="2">
    <source>
        <dbReference type="ARBA" id="ARBA00010170"/>
    </source>
</evidence>
<reference evidence="9" key="1">
    <citation type="submission" date="2020-03" db="EMBL/GenBank/DDBJ databases">
        <title>Transcriptomic Profiling of the Digestive Tract of the Rat Flea, Xenopsylla cheopis, Following Blood Feeding and Infection with Yersinia pestis.</title>
        <authorList>
            <person name="Bland D.M."/>
            <person name="Martens C.A."/>
            <person name="Virtaneva K."/>
            <person name="Kanakabandi K."/>
            <person name="Long D."/>
            <person name="Rosenke R."/>
            <person name="Saturday G.A."/>
            <person name="Hoyt F.H."/>
            <person name="Bruno D.P."/>
            <person name="Ribeiro J.M.C."/>
            <person name="Hinnebusch J."/>
        </authorList>
    </citation>
    <scope>NUCLEOTIDE SEQUENCE</scope>
</reference>
<keyword evidence="5 6" id="KW-0472">Membrane</keyword>
<dbReference type="PANTHER" id="PTHR12372">
    <property type="entry name" value="PECANEX"/>
    <property type="match status" value="1"/>
</dbReference>
<comment type="similarity">
    <text evidence="2 6">Belongs to the pecanex family.</text>
</comment>
<name>A0A6M2DZ74_XENCH</name>
<protein>
    <recommendedName>
        <fullName evidence="6">Pecanex-like protein</fullName>
    </recommendedName>
</protein>
<keyword evidence="3 6" id="KW-0812">Transmembrane</keyword>
<feature type="compositionally biased region" description="Polar residues" evidence="7">
    <location>
        <begin position="828"/>
        <end position="837"/>
    </location>
</feature>
<evidence type="ECO:0000259" key="8">
    <source>
        <dbReference type="Pfam" id="PF05041"/>
    </source>
</evidence>
<feature type="compositionally biased region" description="Acidic residues" evidence="7">
    <location>
        <begin position="1398"/>
        <end position="1408"/>
    </location>
</feature>
<dbReference type="PANTHER" id="PTHR12372:SF7">
    <property type="entry name" value="PROTEIN PECANEX"/>
    <property type="match status" value="1"/>
</dbReference>
<dbReference type="GO" id="GO:0005783">
    <property type="term" value="C:endoplasmic reticulum"/>
    <property type="evidence" value="ECO:0007669"/>
    <property type="project" value="TreeGrafter"/>
</dbReference>
<feature type="compositionally biased region" description="Low complexity" evidence="7">
    <location>
        <begin position="108"/>
        <end position="118"/>
    </location>
</feature>
<evidence type="ECO:0000256" key="4">
    <source>
        <dbReference type="ARBA" id="ARBA00022989"/>
    </source>
</evidence>
<evidence type="ECO:0000256" key="1">
    <source>
        <dbReference type="ARBA" id="ARBA00004141"/>
    </source>
</evidence>
<feature type="compositionally biased region" description="Basic and acidic residues" evidence="7">
    <location>
        <begin position="1380"/>
        <end position="1397"/>
    </location>
</feature>
<feature type="transmembrane region" description="Helical" evidence="6">
    <location>
        <begin position="46"/>
        <end position="63"/>
    </location>
</feature>
<feature type="transmembrane region" description="Helical" evidence="6">
    <location>
        <begin position="182"/>
        <end position="204"/>
    </location>
</feature>
<feature type="domain" description="Pecanex C-terminal" evidence="8">
    <location>
        <begin position="909"/>
        <end position="1029"/>
    </location>
</feature>
<evidence type="ECO:0000256" key="5">
    <source>
        <dbReference type="ARBA" id="ARBA00023136"/>
    </source>
</evidence>
<feature type="compositionally biased region" description="Low complexity" evidence="7">
    <location>
        <begin position="1160"/>
        <end position="1171"/>
    </location>
</feature>
<feature type="domain" description="Pecanex C-terminal" evidence="8">
    <location>
        <begin position="710"/>
        <end position="808"/>
    </location>
</feature>
<feature type="compositionally biased region" description="Basic and acidic residues" evidence="7">
    <location>
        <begin position="98"/>
        <end position="107"/>
    </location>
</feature>
<feature type="region of interest" description="Disordered" evidence="7">
    <location>
        <begin position="1155"/>
        <end position="1201"/>
    </location>
</feature>
<feature type="compositionally biased region" description="Basic and acidic residues" evidence="7">
    <location>
        <begin position="1173"/>
        <end position="1187"/>
    </location>
</feature>
<feature type="compositionally biased region" description="Basic residues" evidence="7">
    <location>
        <begin position="857"/>
        <end position="878"/>
    </location>
</feature>
<feature type="compositionally biased region" description="Polar residues" evidence="7">
    <location>
        <begin position="1417"/>
        <end position="1430"/>
    </location>
</feature>
<evidence type="ECO:0000256" key="7">
    <source>
        <dbReference type="SAM" id="MobiDB-lite"/>
    </source>
</evidence>
<comment type="caution">
    <text evidence="6">Lacks conserved residue(s) required for the propagation of feature annotation.</text>
</comment>
<dbReference type="GO" id="GO:0016020">
    <property type="term" value="C:membrane"/>
    <property type="evidence" value="ECO:0007669"/>
    <property type="project" value="UniProtKB-SubCell"/>
</dbReference>
<dbReference type="GO" id="GO:0007029">
    <property type="term" value="P:endoplasmic reticulum organization"/>
    <property type="evidence" value="ECO:0007669"/>
    <property type="project" value="TreeGrafter"/>
</dbReference>
<organism evidence="9">
    <name type="scientific">Xenopsylla cheopis</name>
    <name type="common">Oriental rat flea</name>
    <name type="synonym">Pulex cheopis</name>
    <dbReference type="NCBI Taxonomy" id="163159"/>
    <lineage>
        <taxon>Eukaryota</taxon>
        <taxon>Metazoa</taxon>
        <taxon>Ecdysozoa</taxon>
        <taxon>Arthropoda</taxon>
        <taxon>Hexapoda</taxon>
        <taxon>Insecta</taxon>
        <taxon>Pterygota</taxon>
        <taxon>Neoptera</taxon>
        <taxon>Endopterygota</taxon>
        <taxon>Siphonaptera</taxon>
        <taxon>Pulicidae</taxon>
        <taxon>Xenopsyllinae</taxon>
        <taxon>Xenopsylla</taxon>
    </lineage>
</organism>
<feature type="transmembrane region" description="Helical" evidence="6">
    <location>
        <begin position="12"/>
        <end position="34"/>
    </location>
</feature>
<feature type="region of interest" description="Disordered" evidence="7">
    <location>
        <begin position="821"/>
        <end position="890"/>
    </location>
</feature>
<dbReference type="Pfam" id="PF05041">
    <property type="entry name" value="Pecanex_C"/>
    <property type="match status" value="2"/>
</dbReference>
<sequence length="1550" mass="171642">MHLFGGNATCSTLAAFFGVLRSILVVLLLAGPAYAGLVEAGSTQHILFSIFCALLVSLSYHLSRCASDYTQLWVLIKKHVLPNEFFYTPVIAMAEKKVSTEDRRESSESTTCGESSAETETRRCSGQDNNFIDLPKMCQNSTNIHDLGTKTNGPPGVGNSDQSDPLPGKLLTTVTARLRNDLLICPLIAIAVLALHSSTVFTVLQPDLNRVLRITAGCVGFVLHYLVPQLRSHLPWLCASHPILRAPPIINHSTLPHGRDSRAVMNIPWFERVAALLATAERCALLPLVALATLTADSIKVADKFGPVMGTFLVVICGLKFLRCCYSDPAIQFKILIFAELFFSYDCKTCSETFLIDLPLATIGYRKFSELLLKFQFVVTYIAPWQITWGSAFHAFAQPFSVPHSAMLFLQAGVSAVISAPLSPFLGSAIFITSYVRPMKFWERDYNTRRADHSNTRLASHLERDVVVSDDNNLNSIFYEHLTRSLQHSLAGDLELGKWGPVSQGDCFVLASDYLNCLVHIIELGNGLCTFQVRGLEFRGTYCQQREVEAISEGVEDNDGCCCFQPGHLPHMLSLNAMFFVRWLAWNVATSHYVLEGYSISDNSAITTLQVFEFRKVLITYYVKSIIYYTAISDKLQRWLSPKSKIQKSLETSWNNSKYVDVDPVFNNNLDEDYDFRASGITRGSFCNIYLDWIQYCASRRSSNLDASLSSPLVSLVLGLSILGRRALGAVAHHSVSSVEFFLHGLHALFKGDFRVTSPRDEWVFADMDLLHSVVAPAVRMALKLHQDHFLSPDDYEDPAILYGSMSGVCTKRAEQARARREEEFLSGNASTNQRHYQNCGDEDSRSDLSTKLQSASHRRSRSYSHQSFRHQSRASRNRRSEDNRQSMSLSEALDQDSICDGTCSAQCGGLVISHEADPAWRAAVLSGTPNLLALRHVMDDGADEYRVIRLLKRHLSFRVIKLNRECVRGLWAGQQQELVYLRNRNPERGSIQNAKQALRNIINSSCDQPIGYPIYVSPLTTSYVDTHEGVISVIGGPFTVSKLKQTVVSLWARIRMRCRQGCSSGEQINLGESVLSNSGAERVSTLAGTGTLSGTLAPSGQQQGALQTTAVGGNMGVPLSPYGSSQTMTSLPNKPSGSTLLAGFLSNKNSLTAVEQKENSSLNNNNTNFSKMENKEQRGASLERENSSNTDPDTNDKERMNDRFKYVSEWIEHDSVNVGKLNKADIEYACQVAGRITEFLSVLERSSGNIASSHESSNFAPGGNISNVGINIGTNGNVDNSGAVIREALNGFYDTIFSRQRGEARSSSTLPVAAPQTGRENILRETGASLPAVVRAAVTRDCEPSVAALLNKIDRERIAIRIQKLKEISQNAETTTSKNENEGDQCKDIEDIKQSDSDEATDDDEPEVLPPDTSKEITVTINKIQSASSEETENSGDYDENHDSSQEPEQNSSNLNENNEDLEKNSNITNMAKMARITDPTQVYDCLDLGRRIDVVWPCEEMRKAGGRSSWGRWVPQKDMMGTVVHHWRPGHADPAQRSHCAQQRQALL</sequence>
<feature type="region of interest" description="Disordered" evidence="7">
    <location>
        <begin position="1372"/>
        <end position="1462"/>
    </location>
</feature>
<comment type="subcellular location">
    <subcellularLocation>
        <location evidence="1 6">Membrane</location>
        <topology evidence="1 6">Multi-pass membrane protein</topology>
    </subcellularLocation>
</comment>
<dbReference type="InterPro" id="IPR007735">
    <property type="entry name" value="Pecanex_C"/>
</dbReference>
<evidence type="ECO:0000256" key="3">
    <source>
        <dbReference type="ARBA" id="ARBA00022692"/>
    </source>
</evidence>
<accession>A0A6M2DZ74</accession>
<keyword evidence="4 6" id="KW-1133">Transmembrane helix</keyword>
<evidence type="ECO:0000256" key="6">
    <source>
        <dbReference type="RuleBase" id="RU367089"/>
    </source>
</evidence>
<feature type="compositionally biased region" description="Low complexity" evidence="7">
    <location>
        <begin position="1448"/>
        <end position="1458"/>
    </location>
</feature>
<feature type="region of interest" description="Disordered" evidence="7">
    <location>
        <begin position="1305"/>
        <end position="1324"/>
    </location>
</feature>
<feature type="region of interest" description="Disordered" evidence="7">
    <location>
        <begin position="98"/>
        <end position="123"/>
    </location>
</feature>
<proteinExistence type="inferred from homology"/>